<protein>
    <submittedName>
        <fullName evidence="1">Uncharacterized protein</fullName>
    </submittedName>
</protein>
<organism evidence="1 2">
    <name type="scientific">Escherichia marmotae</name>
    <dbReference type="NCBI Taxonomy" id="1499973"/>
    <lineage>
        <taxon>Bacteria</taxon>
        <taxon>Pseudomonadati</taxon>
        <taxon>Pseudomonadota</taxon>
        <taxon>Gammaproteobacteria</taxon>
        <taxon>Enterobacterales</taxon>
        <taxon>Enterobacteriaceae</taxon>
        <taxon>Escherichia</taxon>
    </lineage>
</organism>
<evidence type="ECO:0000313" key="2">
    <source>
        <dbReference type="Proteomes" id="UP000254454"/>
    </source>
</evidence>
<dbReference type="EMBL" id="QONO01000025">
    <property type="protein sequence ID" value="RDR28747.1"/>
    <property type="molecule type" value="Genomic_DNA"/>
</dbReference>
<proteinExistence type="predicted"/>
<reference evidence="1 2" key="1">
    <citation type="submission" date="2018-06" db="EMBL/GenBank/DDBJ databases">
        <title>Recombination Drives Gene Content and Phenotype Evolution in Wild Type E. coli Strains.</title>
        <authorList>
            <person name="Field C.M."/>
            <person name="Silander O.K."/>
            <person name="Van Nimwegen E."/>
        </authorList>
    </citation>
    <scope>NUCLEOTIDE SEQUENCE [LARGE SCALE GENOMIC DNA]</scope>
    <source>
        <strain evidence="1 2">SC344</strain>
    </source>
</reference>
<evidence type="ECO:0000313" key="1">
    <source>
        <dbReference type="EMBL" id="RDR28747.1"/>
    </source>
</evidence>
<gene>
    <name evidence="1" type="ORF">C4A13_02874</name>
</gene>
<name>A0A370VBJ5_9ESCH</name>
<dbReference type="AlphaFoldDB" id="A0A370VBJ5"/>
<accession>A0A370VBJ5</accession>
<sequence length="39" mass="4465">METSFSIMDENKKALLKQCLQLTRQDSQGIASKRFISCD</sequence>
<dbReference type="Proteomes" id="UP000254454">
    <property type="component" value="Unassembled WGS sequence"/>
</dbReference>
<comment type="caution">
    <text evidence="1">The sequence shown here is derived from an EMBL/GenBank/DDBJ whole genome shotgun (WGS) entry which is preliminary data.</text>
</comment>